<keyword evidence="2" id="KW-1015">Disulfide bond</keyword>
<dbReference type="InterPro" id="IPR036426">
    <property type="entry name" value="Bulb-type_lectin_dom_sf"/>
</dbReference>
<reference evidence="5 6" key="1">
    <citation type="journal article" date="2015" name="Sci. Rep.">
        <title>The power of single molecule real-time sequencing technology in the de novo assembly of a eukaryotic genome.</title>
        <authorList>
            <person name="Sakai H."/>
            <person name="Naito K."/>
            <person name="Ogiso-Tanaka E."/>
            <person name="Takahashi Y."/>
            <person name="Iseki K."/>
            <person name="Muto C."/>
            <person name="Satou K."/>
            <person name="Teruya K."/>
            <person name="Shiroma A."/>
            <person name="Shimoji M."/>
            <person name="Hirano T."/>
            <person name="Itoh T."/>
            <person name="Kaga A."/>
            <person name="Tomooka N."/>
        </authorList>
    </citation>
    <scope>NUCLEOTIDE SEQUENCE [LARGE SCALE GENOMIC DNA]</scope>
    <source>
        <strain evidence="6">cv. Shumari</strain>
    </source>
</reference>
<evidence type="ECO:0000259" key="4">
    <source>
        <dbReference type="Pfam" id="PF01453"/>
    </source>
</evidence>
<dbReference type="Pfam" id="PF01453">
    <property type="entry name" value="B_lectin"/>
    <property type="match status" value="1"/>
</dbReference>
<dbReference type="PANTHER" id="PTHR47976:SF63">
    <property type="entry name" value="TYROSINE KINASE FAMILY PROTEIN"/>
    <property type="match status" value="1"/>
</dbReference>
<keyword evidence="6" id="KW-1185">Reference proteome</keyword>
<dbReference type="InterPro" id="IPR051343">
    <property type="entry name" value="G-type_lectin_kinases/EP1-like"/>
</dbReference>
<dbReference type="EMBL" id="AP015039">
    <property type="protein sequence ID" value="BAT90312.1"/>
    <property type="molecule type" value="Genomic_DNA"/>
</dbReference>
<dbReference type="PANTHER" id="PTHR47976">
    <property type="entry name" value="G-TYPE LECTIN S-RECEPTOR-LIKE SERINE/THREONINE-PROTEIN KINASE SD2-5"/>
    <property type="match status" value="1"/>
</dbReference>
<name>A0A0S3SBQ9_PHAAN</name>
<keyword evidence="3" id="KW-0325">Glycoprotein</keyword>
<sequence>MPLSTATSSRQVRLHLYDTGNLILLEDSSDNTVLWQSFDFPADTLLPNQPLRGSTNLVSSRSESTKSTEFLNVLQQPCADLLAVELTETGISG</sequence>
<organism evidence="5 6">
    <name type="scientific">Vigna angularis var. angularis</name>
    <dbReference type="NCBI Taxonomy" id="157739"/>
    <lineage>
        <taxon>Eukaryota</taxon>
        <taxon>Viridiplantae</taxon>
        <taxon>Streptophyta</taxon>
        <taxon>Embryophyta</taxon>
        <taxon>Tracheophyta</taxon>
        <taxon>Spermatophyta</taxon>
        <taxon>Magnoliopsida</taxon>
        <taxon>eudicotyledons</taxon>
        <taxon>Gunneridae</taxon>
        <taxon>Pentapetalae</taxon>
        <taxon>rosids</taxon>
        <taxon>fabids</taxon>
        <taxon>Fabales</taxon>
        <taxon>Fabaceae</taxon>
        <taxon>Papilionoideae</taxon>
        <taxon>50 kb inversion clade</taxon>
        <taxon>NPAAA clade</taxon>
        <taxon>indigoferoid/millettioid clade</taxon>
        <taxon>Phaseoleae</taxon>
        <taxon>Vigna</taxon>
    </lineage>
</organism>
<dbReference type="Proteomes" id="UP000291084">
    <property type="component" value="Chromosome 6"/>
</dbReference>
<evidence type="ECO:0000313" key="5">
    <source>
        <dbReference type="EMBL" id="BAT90312.1"/>
    </source>
</evidence>
<accession>A0A0S3SBQ9</accession>
<dbReference type="InterPro" id="IPR001480">
    <property type="entry name" value="Bulb-type_lectin_dom"/>
</dbReference>
<dbReference type="AlphaFoldDB" id="A0A0S3SBQ9"/>
<protein>
    <recommendedName>
        <fullName evidence="4">Bulb-type lectin domain-containing protein</fullName>
    </recommendedName>
</protein>
<evidence type="ECO:0000313" key="6">
    <source>
        <dbReference type="Proteomes" id="UP000291084"/>
    </source>
</evidence>
<keyword evidence="1" id="KW-0732">Signal</keyword>
<evidence type="ECO:0000256" key="2">
    <source>
        <dbReference type="ARBA" id="ARBA00023157"/>
    </source>
</evidence>
<evidence type="ECO:0000256" key="3">
    <source>
        <dbReference type="ARBA" id="ARBA00023180"/>
    </source>
</evidence>
<evidence type="ECO:0000256" key="1">
    <source>
        <dbReference type="ARBA" id="ARBA00022729"/>
    </source>
</evidence>
<feature type="domain" description="Bulb-type lectin" evidence="4">
    <location>
        <begin position="5"/>
        <end position="55"/>
    </location>
</feature>
<proteinExistence type="predicted"/>
<dbReference type="SUPFAM" id="SSF51110">
    <property type="entry name" value="alpha-D-mannose-specific plant lectins"/>
    <property type="match status" value="1"/>
</dbReference>
<gene>
    <name evidence="5" type="primary">Vigan.06G153200</name>
    <name evidence="5" type="ORF">VIGAN_06153200</name>
</gene>